<proteinExistence type="predicted"/>
<feature type="non-terminal residue" evidence="1">
    <location>
        <position position="1"/>
    </location>
</feature>
<keyword evidence="2" id="KW-1185">Reference proteome</keyword>
<evidence type="ECO:0000313" key="2">
    <source>
        <dbReference type="Proteomes" id="UP000789920"/>
    </source>
</evidence>
<organism evidence="1 2">
    <name type="scientific">Racocetra persica</name>
    <dbReference type="NCBI Taxonomy" id="160502"/>
    <lineage>
        <taxon>Eukaryota</taxon>
        <taxon>Fungi</taxon>
        <taxon>Fungi incertae sedis</taxon>
        <taxon>Mucoromycota</taxon>
        <taxon>Glomeromycotina</taxon>
        <taxon>Glomeromycetes</taxon>
        <taxon>Diversisporales</taxon>
        <taxon>Gigasporaceae</taxon>
        <taxon>Racocetra</taxon>
    </lineage>
</organism>
<accession>A0ACA9QGR3</accession>
<evidence type="ECO:0000313" key="1">
    <source>
        <dbReference type="EMBL" id="CAG8750361.1"/>
    </source>
</evidence>
<comment type="caution">
    <text evidence="1">The sequence shown here is derived from an EMBL/GenBank/DDBJ whole genome shotgun (WGS) entry which is preliminary data.</text>
</comment>
<protein>
    <submittedName>
        <fullName evidence="1">9432_t:CDS:1</fullName>
    </submittedName>
</protein>
<dbReference type="Proteomes" id="UP000789920">
    <property type="component" value="Unassembled WGS sequence"/>
</dbReference>
<sequence length="81" mass="9012">NKENTKPQPISTITSVKYYINIQDYTYPAIIDSGASVSKISHQTVKKLGLKIEKPSKSLIVATTSTTSRPLEIIRNLPIRI</sequence>
<dbReference type="EMBL" id="CAJVQC010032148">
    <property type="protein sequence ID" value="CAG8750361.1"/>
    <property type="molecule type" value="Genomic_DNA"/>
</dbReference>
<reference evidence="1" key="1">
    <citation type="submission" date="2021-06" db="EMBL/GenBank/DDBJ databases">
        <authorList>
            <person name="Kallberg Y."/>
            <person name="Tangrot J."/>
            <person name="Rosling A."/>
        </authorList>
    </citation>
    <scope>NUCLEOTIDE SEQUENCE</scope>
    <source>
        <strain evidence="1">MA461A</strain>
    </source>
</reference>
<name>A0ACA9QGR3_9GLOM</name>
<gene>
    <name evidence="1" type="ORF">RPERSI_LOCUS14121</name>
</gene>